<dbReference type="SUPFAM" id="SSF52540">
    <property type="entry name" value="P-loop containing nucleoside triphosphate hydrolases"/>
    <property type="match status" value="1"/>
</dbReference>
<dbReference type="AlphaFoldDB" id="A0A0P8WX31"/>
<dbReference type="RefSeq" id="WP_054876595.1">
    <property type="nucleotide sequence ID" value="NZ_LKET01000051.1"/>
</dbReference>
<dbReference type="PANTHER" id="PTHR30050:SF4">
    <property type="entry name" value="ATP-BINDING PROTEIN RV3427C IN INSERTION SEQUENCE-RELATED"/>
    <property type="match status" value="1"/>
</dbReference>
<dbReference type="STRING" id="36849.OXPF_36210"/>
<dbReference type="NCBIfam" id="NF005304">
    <property type="entry name" value="PRK06835.1"/>
    <property type="match status" value="1"/>
</dbReference>
<dbReference type="GO" id="GO:0006260">
    <property type="term" value="P:DNA replication"/>
    <property type="evidence" value="ECO:0007669"/>
    <property type="project" value="TreeGrafter"/>
</dbReference>
<feature type="domain" description="IstB-like ATP-binding" evidence="1">
    <location>
        <begin position="178"/>
        <end position="323"/>
    </location>
</feature>
<organism evidence="2 3">
    <name type="scientific">Oxobacter pfennigii</name>
    <dbReference type="NCBI Taxonomy" id="36849"/>
    <lineage>
        <taxon>Bacteria</taxon>
        <taxon>Bacillati</taxon>
        <taxon>Bacillota</taxon>
        <taxon>Clostridia</taxon>
        <taxon>Eubacteriales</taxon>
        <taxon>Clostridiaceae</taxon>
        <taxon>Oxobacter</taxon>
    </lineage>
</organism>
<dbReference type="InterPro" id="IPR027417">
    <property type="entry name" value="P-loop_NTPase"/>
</dbReference>
<dbReference type="Pfam" id="PF01695">
    <property type="entry name" value="IstB_IS21"/>
    <property type="match status" value="1"/>
</dbReference>
<gene>
    <name evidence="2" type="primary">dnaC_2</name>
    <name evidence="2" type="ORF">OXPF_36210</name>
</gene>
<dbReference type="PANTHER" id="PTHR30050">
    <property type="entry name" value="CHROMOSOMAL REPLICATION INITIATOR PROTEIN DNAA"/>
    <property type="match status" value="1"/>
</dbReference>
<reference evidence="2 3" key="1">
    <citation type="submission" date="2015-09" db="EMBL/GenBank/DDBJ databases">
        <title>Genome sequence of Oxobacter pfennigii DSM 3222.</title>
        <authorList>
            <person name="Poehlein A."/>
            <person name="Bengelsdorf F.R."/>
            <person name="Schiel-Bengelsdorf B."/>
            <person name="Duerre P."/>
            <person name="Daniel R."/>
        </authorList>
    </citation>
    <scope>NUCLEOTIDE SEQUENCE [LARGE SCALE GENOMIC DNA]</scope>
    <source>
        <strain evidence="2 3">DSM 3222</strain>
    </source>
</reference>
<evidence type="ECO:0000313" key="3">
    <source>
        <dbReference type="Proteomes" id="UP000050326"/>
    </source>
</evidence>
<evidence type="ECO:0000313" key="2">
    <source>
        <dbReference type="EMBL" id="KPU42857.1"/>
    </source>
</evidence>
<proteinExistence type="predicted"/>
<dbReference type="CDD" id="cd00009">
    <property type="entry name" value="AAA"/>
    <property type="match status" value="1"/>
</dbReference>
<comment type="caution">
    <text evidence="2">The sequence shown here is derived from an EMBL/GenBank/DDBJ whole genome shotgun (WGS) entry which is preliminary data.</text>
</comment>
<dbReference type="OrthoDB" id="9776217at2"/>
<accession>A0A0P8WX31</accession>
<name>A0A0P8WX31_9CLOT</name>
<sequence>MNNKYITEIFNDYDKKRAYAEEAAKLRKQDIYKKIPRIQAIDNELSMVGIEIARSIFKKDAPIDVLLENLKQKTIDLKMEKGELLSQNNLSMNYDSPIFECNECQDTGYKGSEKCRCLKQRIINVLYDQSNLKSLLPKENFETFVFDYYSQNRFEDEPLTPRKNMERIFAACINFVQDFDKNDENLFFYGKSGLGKTFLSSCIAKDLIDKGKLVVYQTASNLMEILKTGMFDSSNELAKDKVDNIYECDLLIIDDLGTEYITEFTQMELYNIINKRLLSGKKTLISTNFSLDNIYNTYAERITSRIFGHFSVYKFYGEDIRFKTAELKRRKAKIK</sequence>
<dbReference type="InterPro" id="IPR002611">
    <property type="entry name" value="IstB_ATP-bd"/>
</dbReference>
<evidence type="ECO:0000259" key="1">
    <source>
        <dbReference type="Pfam" id="PF01695"/>
    </source>
</evidence>
<dbReference type="EMBL" id="LKET01000051">
    <property type="protein sequence ID" value="KPU42857.1"/>
    <property type="molecule type" value="Genomic_DNA"/>
</dbReference>
<dbReference type="Gene3D" id="3.40.50.300">
    <property type="entry name" value="P-loop containing nucleotide triphosphate hydrolases"/>
    <property type="match status" value="1"/>
</dbReference>
<keyword evidence="3" id="KW-1185">Reference proteome</keyword>
<dbReference type="Proteomes" id="UP000050326">
    <property type="component" value="Unassembled WGS sequence"/>
</dbReference>
<dbReference type="GO" id="GO:0005524">
    <property type="term" value="F:ATP binding"/>
    <property type="evidence" value="ECO:0007669"/>
    <property type="project" value="InterPro"/>
</dbReference>
<protein>
    <submittedName>
        <fullName evidence="2">DNA replication protein DnaC</fullName>
    </submittedName>
</protein>